<reference evidence="12" key="1">
    <citation type="submission" date="2024-07" db="EMBL/GenBank/DDBJ databases">
        <title>Two chromosome-level genome assemblies of Korean endemic species Abeliophyllum distichum and Forsythia ovata (Oleaceae).</title>
        <authorList>
            <person name="Jang H."/>
        </authorList>
    </citation>
    <scope>NUCLEOTIDE SEQUENCE [LARGE SCALE GENOMIC DNA]</scope>
</reference>
<dbReference type="InterPro" id="IPR001915">
    <property type="entry name" value="Peptidase_M48"/>
</dbReference>
<evidence type="ECO:0000313" key="12">
    <source>
        <dbReference type="Proteomes" id="UP001604336"/>
    </source>
</evidence>
<keyword evidence="9" id="KW-0812">Transmembrane</keyword>
<evidence type="ECO:0000313" key="11">
    <source>
        <dbReference type="EMBL" id="KAL2540964.1"/>
    </source>
</evidence>
<dbReference type="InterPro" id="IPR000010">
    <property type="entry name" value="Cystatin_dom"/>
</dbReference>
<keyword evidence="7 8" id="KW-0482">Metalloprotease</keyword>
<feature type="domain" description="Peptidase M48" evidence="10">
    <location>
        <begin position="231"/>
        <end position="261"/>
    </location>
</feature>
<evidence type="ECO:0000256" key="9">
    <source>
        <dbReference type="SAM" id="Phobius"/>
    </source>
</evidence>
<evidence type="ECO:0000256" key="6">
    <source>
        <dbReference type="ARBA" id="ARBA00022833"/>
    </source>
</evidence>
<keyword evidence="3" id="KW-0789">Thiol protease inhibitor</keyword>
<organism evidence="11 12">
    <name type="scientific">Abeliophyllum distichum</name>
    <dbReference type="NCBI Taxonomy" id="126358"/>
    <lineage>
        <taxon>Eukaryota</taxon>
        <taxon>Viridiplantae</taxon>
        <taxon>Streptophyta</taxon>
        <taxon>Embryophyta</taxon>
        <taxon>Tracheophyta</taxon>
        <taxon>Spermatophyta</taxon>
        <taxon>Magnoliopsida</taxon>
        <taxon>eudicotyledons</taxon>
        <taxon>Gunneridae</taxon>
        <taxon>Pentapetalae</taxon>
        <taxon>asterids</taxon>
        <taxon>lamiids</taxon>
        <taxon>Lamiales</taxon>
        <taxon>Oleaceae</taxon>
        <taxon>Forsythieae</taxon>
        <taxon>Abeliophyllum</taxon>
    </lineage>
</organism>
<gene>
    <name evidence="11" type="ORF">Adt_01942</name>
</gene>
<sequence length="348" mass="40710">MGWYRIPSISIFYSFRSYTSKITVPRKPIQESISRTGFYTNSFKPSFNKSRIYEFSQPIFRNSGSQNGVKPIECNSHFLHVAKRFYYVDRYRVYHFKPREFKRWFPNPRNVLIAFLVGSGVVITIYFGNLETVPYTKRTHFVLLSKNLENELGETQFKQIKASFRGKILPPLHPESIRVQRIAHYIIEALQRGLGKEKEKWLKGEKWQKEDEILDDHWVQKSRKEGQEKGGLLNHCRSDSEIATIIAHEVAHAVARALGRTNFEEPMVDHLTVNSVQFVMPDIVNTMSNLLLRLPFSRRMPFWNLRANVKEQVVAGTMYHITLEASDGGKNKVYEAKVWVNFKEVQEF</sequence>
<evidence type="ECO:0000256" key="7">
    <source>
        <dbReference type="ARBA" id="ARBA00023049"/>
    </source>
</evidence>
<comment type="caution">
    <text evidence="11">The sequence shown here is derived from an EMBL/GenBank/DDBJ whole genome shotgun (WGS) entry which is preliminary data.</text>
</comment>
<dbReference type="PROSITE" id="PS00287">
    <property type="entry name" value="CYSTATIN"/>
    <property type="match status" value="1"/>
</dbReference>
<comment type="similarity">
    <text evidence="8">Belongs to the peptidase M48 family.</text>
</comment>
<evidence type="ECO:0000256" key="1">
    <source>
        <dbReference type="ARBA" id="ARBA00022670"/>
    </source>
</evidence>
<evidence type="ECO:0000256" key="5">
    <source>
        <dbReference type="ARBA" id="ARBA00022801"/>
    </source>
</evidence>
<keyword evidence="4" id="KW-0479">Metal-binding</keyword>
<feature type="transmembrane region" description="Helical" evidence="9">
    <location>
        <begin position="111"/>
        <end position="128"/>
    </location>
</feature>
<keyword evidence="5 8" id="KW-0378">Hydrolase</keyword>
<dbReference type="EMBL" id="JBFOLK010000001">
    <property type="protein sequence ID" value="KAL2540964.1"/>
    <property type="molecule type" value="Genomic_DNA"/>
</dbReference>
<dbReference type="GO" id="GO:0046872">
    <property type="term" value="F:metal ion binding"/>
    <property type="evidence" value="ECO:0007669"/>
    <property type="project" value="UniProtKB-KW"/>
</dbReference>
<comment type="cofactor">
    <cofactor evidence="8">
        <name>Zn(2+)</name>
        <dbReference type="ChEBI" id="CHEBI:29105"/>
    </cofactor>
    <text evidence="8">Binds 1 zinc ion per subunit.</text>
</comment>
<dbReference type="Proteomes" id="UP001604336">
    <property type="component" value="Unassembled WGS sequence"/>
</dbReference>
<dbReference type="InterPro" id="IPR018073">
    <property type="entry name" value="Prot_inh_cystat_CS"/>
</dbReference>
<protein>
    <submittedName>
        <fullName evidence="11">Peptidase family M48 family protein</fullName>
    </submittedName>
</protein>
<evidence type="ECO:0000256" key="2">
    <source>
        <dbReference type="ARBA" id="ARBA00022690"/>
    </source>
</evidence>
<proteinExistence type="inferred from homology"/>
<dbReference type="GO" id="GO:0006508">
    <property type="term" value="P:proteolysis"/>
    <property type="evidence" value="ECO:0007669"/>
    <property type="project" value="UniProtKB-KW"/>
</dbReference>
<evidence type="ECO:0000256" key="3">
    <source>
        <dbReference type="ARBA" id="ARBA00022704"/>
    </source>
</evidence>
<dbReference type="PANTHER" id="PTHR22726">
    <property type="entry name" value="METALLOENDOPEPTIDASE OMA1"/>
    <property type="match status" value="1"/>
</dbReference>
<dbReference type="InterPro" id="IPR051156">
    <property type="entry name" value="Mito/Outer_Membr_Metalloprot"/>
</dbReference>
<keyword evidence="12" id="KW-1185">Reference proteome</keyword>
<dbReference type="GO" id="GO:0008237">
    <property type="term" value="F:metallopeptidase activity"/>
    <property type="evidence" value="ECO:0007669"/>
    <property type="project" value="UniProtKB-KW"/>
</dbReference>
<dbReference type="GO" id="GO:0004869">
    <property type="term" value="F:cysteine-type endopeptidase inhibitor activity"/>
    <property type="evidence" value="ECO:0007669"/>
    <property type="project" value="UniProtKB-KW"/>
</dbReference>
<dbReference type="CDD" id="cd00042">
    <property type="entry name" value="CY"/>
    <property type="match status" value="1"/>
</dbReference>
<name>A0ABD1VUA1_9LAMI</name>
<evidence type="ECO:0000256" key="8">
    <source>
        <dbReference type="RuleBase" id="RU003983"/>
    </source>
</evidence>
<keyword evidence="1 8" id="KW-0645">Protease</keyword>
<keyword evidence="9" id="KW-0472">Membrane</keyword>
<evidence type="ECO:0000259" key="10">
    <source>
        <dbReference type="Pfam" id="PF01435"/>
    </source>
</evidence>
<accession>A0ABD1VUA1</accession>
<dbReference type="Gene3D" id="3.10.450.10">
    <property type="match status" value="1"/>
</dbReference>
<keyword evidence="6 8" id="KW-0862">Zinc</keyword>
<keyword evidence="9" id="KW-1133">Transmembrane helix</keyword>
<evidence type="ECO:0000256" key="4">
    <source>
        <dbReference type="ARBA" id="ARBA00022723"/>
    </source>
</evidence>
<dbReference type="PANTHER" id="PTHR22726:SF1">
    <property type="entry name" value="METALLOENDOPEPTIDASE OMA1, MITOCHONDRIAL"/>
    <property type="match status" value="1"/>
</dbReference>
<dbReference type="SUPFAM" id="SSF54403">
    <property type="entry name" value="Cystatin/monellin"/>
    <property type="match status" value="1"/>
</dbReference>
<keyword evidence="2" id="KW-0646">Protease inhibitor</keyword>
<dbReference type="AlphaFoldDB" id="A0ABD1VUA1"/>
<dbReference type="Pfam" id="PF01435">
    <property type="entry name" value="Peptidase_M48"/>
    <property type="match status" value="1"/>
</dbReference>
<dbReference type="InterPro" id="IPR046350">
    <property type="entry name" value="Cystatin_sf"/>
</dbReference>